<organism evidence="11 12">
    <name type="scientific">Mesorhizobium plurifarium</name>
    <dbReference type="NCBI Taxonomy" id="69974"/>
    <lineage>
        <taxon>Bacteria</taxon>
        <taxon>Pseudomonadati</taxon>
        <taxon>Pseudomonadota</taxon>
        <taxon>Alphaproteobacteria</taxon>
        <taxon>Hyphomicrobiales</taxon>
        <taxon>Phyllobacteriaceae</taxon>
        <taxon>Mesorhizobium</taxon>
    </lineage>
</organism>
<dbReference type="Gene3D" id="1.10.287.470">
    <property type="entry name" value="Helix hairpin bin"/>
    <property type="match status" value="1"/>
</dbReference>
<evidence type="ECO:0000256" key="3">
    <source>
        <dbReference type="ARBA" id="ARBA00022475"/>
    </source>
</evidence>
<evidence type="ECO:0000313" key="11">
    <source>
        <dbReference type="EMBL" id="CDX29851.1"/>
    </source>
</evidence>
<evidence type="ECO:0000256" key="1">
    <source>
        <dbReference type="ARBA" id="ARBA00004236"/>
    </source>
</evidence>
<dbReference type="Pfam" id="PF25917">
    <property type="entry name" value="BSH_RND"/>
    <property type="match status" value="1"/>
</dbReference>
<dbReference type="InterPro" id="IPR058624">
    <property type="entry name" value="MdtA-like_HH"/>
</dbReference>
<dbReference type="InterPro" id="IPR058637">
    <property type="entry name" value="YknX-like_C"/>
</dbReference>
<dbReference type="GO" id="GO:0030313">
    <property type="term" value="C:cell envelope"/>
    <property type="evidence" value="ECO:0007669"/>
    <property type="project" value="UniProtKB-SubCell"/>
</dbReference>
<dbReference type="Gene3D" id="2.40.50.100">
    <property type="match status" value="1"/>
</dbReference>
<dbReference type="InterPro" id="IPR058625">
    <property type="entry name" value="MdtA-like_BSH"/>
</dbReference>
<protein>
    <submittedName>
        <fullName evidence="11">RND family efflux transporter MFP subunit</fullName>
    </submittedName>
</protein>
<dbReference type="EMBL" id="CCNB01000004">
    <property type="protein sequence ID" value="CDX29851.1"/>
    <property type="molecule type" value="Genomic_DNA"/>
</dbReference>
<dbReference type="Pfam" id="PF25989">
    <property type="entry name" value="YknX_C"/>
    <property type="match status" value="1"/>
</dbReference>
<comment type="similarity">
    <text evidence="2">Belongs to the membrane fusion protein (MFP) (TC 8.A.1) family.</text>
</comment>
<dbReference type="NCBIfam" id="TIGR01730">
    <property type="entry name" value="RND_mfp"/>
    <property type="match status" value="1"/>
</dbReference>
<evidence type="ECO:0000256" key="4">
    <source>
        <dbReference type="ARBA" id="ARBA00022519"/>
    </source>
</evidence>
<dbReference type="Gene3D" id="2.40.30.170">
    <property type="match status" value="1"/>
</dbReference>
<proteinExistence type="inferred from homology"/>
<dbReference type="GO" id="GO:0015562">
    <property type="term" value="F:efflux transmembrane transporter activity"/>
    <property type="evidence" value="ECO:0007669"/>
    <property type="project" value="TreeGrafter"/>
</dbReference>
<feature type="compositionally biased region" description="Basic and acidic residues" evidence="6">
    <location>
        <begin position="62"/>
        <end position="71"/>
    </location>
</feature>
<evidence type="ECO:0000259" key="7">
    <source>
        <dbReference type="Pfam" id="PF25876"/>
    </source>
</evidence>
<feature type="domain" description="Multidrug resistance protein MdtA-like alpha-helical hairpin" evidence="7">
    <location>
        <begin position="147"/>
        <end position="216"/>
    </location>
</feature>
<dbReference type="FunFam" id="2.40.420.20:FF:000001">
    <property type="entry name" value="Efflux RND transporter periplasmic adaptor subunit"/>
    <property type="match status" value="1"/>
</dbReference>
<dbReference type="InterPro" id="IPR058626">
    <property type="entry name" value="MdtA-like_b-barrel"/>
</dbReference>
<dbReference type="GO" id="GO:1990281">
    <property type="term" value="C:efflux pump complex"/>
    <property type="evidence" value="ECO:0007669"/>
    <property type="project" value="TreeGrafter"/>
</dbReference>
<evidence type="ECO:0000313" key="12">
    <source>
        <dbReference type="Proteomes" id="UP000046373"/>
    </source>
</evidence>
<feature type="region of interest" description="Disordered" evidence="6">
    <location>
        <begin position="409"/>
        <end position="441"/>
    </location>
</feature>
<dbReference type="PANTHER" id="PTHR30469">
    <property type="entry name" value="MULTIDRUG RESISTANCE PROTEIN MDTA"/>
    <property type="match status" value="1"/>
</dbReference>
<dbReference type="Proteomes" id="UP000046373">
    <property type="component" value="Unassembled WGS sequence"/>
</dbReference>
<feature type="region of interest" description="Disordered" evidence="6">
    <location>
        <begin position="49"/>
        <end position="80"/>
    </location>
</feature>
<gene>
    <name evidence="11" type="ORF">MPLDJ20_120653</name>
</gene>
<keyword evidence="5" id="KW-0472">Membrane</keyword>
<evidence type="ECO:0000259" key="9">
    <source>
        <dbReference type="Pfam" id="PF25944"/>
    </source>
</evidence>
<dbReference type="InterPro" id="IPR006143">
    <property type="entry name" value="RND_pump_MFP"/>
</dbReference>
<evidence type="ECO:0000256" key="5">
    <source>
        <dbReference type="ARBA" id="ARBA00023136"/>
    </source>
</evidence>
<keyword evidence="4" id="KW-0997">Cell inner membrane</keyword>
<evidence type="ECO:0000259" key="8">
    <source>
        <dbReference type="Pfam" id="PF25917"/>
    </source>
</evidence>
<dbReference type="Pfam" id="PF25876">
    <property type="entry name" value="HH_MFP_RND"/>
    <property type="match status" value="1"/>
</dbReference>
<dbReference type="Pfam" id="PF25944">
    <property type="entry name" value="Beta-barrel_RND"/>
    <property type="match status" value="1"/>
</dbReference>
<dbReference type="Gene3D" id="2.40.420.20">
    <property type="match status" value="1"/>
</dbReference>
<evidence type="ECO:0000256" key="6">
    <source>
        <dbReference type="SAM" id="MobiDB-lite"/>
    </source>
</evidence>
<feature type="domain" description="Multidrug resistance protein MdtA-like barrel-sandwich hybrid" evidence="8">
    <location>
        <begin position="106"/>
        <end position="241"/>
    </location>
</feature>
<dbReference type="SUPFAM" id="SSF111369">
    <property type="entry name" value="HlyD-like secretion proteins"/>
    <property type="match status" value="1"/>
</dbReference>
<feature type="compositionally biased region" description="Low complexity" evidence="6">
    <location>
        <begin position="52"/>
        <end position="61"/>
    </location>
</feature>
<accession>A0A090EH57</accession>
<feature type="domain" description="YknX-like C-terminal permuted SH3-like" evidence="10">
    <location>
        <begin position="348"/>
        <end position="414"/>
    </location>
</feature>
<evidence type="ECO:0000256" key="2">
    <source>
        <dbReference type="ARBA" id="ARBA00009477"/>
    </source>
</evidence>
<name>A0A090EH57_MESPL</name>
<feature type="domain" description="Multidrug resistance protein MdtA-like beta-barrel" evidence="9">
    <location>
        <begin position="258"/>
        <end position="341"/>
    </location>
</feature>
<reference evidence="11 12" key="1">
    <citation type="submission" date="2014-08" db="EMBL/GenBank/DDBJ databases">
        <authorList>
            <person name="Moulin Lionel"/>
        </authorList>
    </citation>
    <scope>NUCLEOTIDE SEQUENCE [LARGE SCALE GENOMIC DNA]</scope>
</reference>
<dbReference type="PANTHER" id="PTHR30469:SF36">
    <property type="entry name" value="BLL3903 PROTEIN"/>
    <property type="match status" value="1"/>
</dbReference>
<keyword evidence="3" id="KW-1003">Cell membrane</keyword>
<sequence length="441" mass="44953">MSMRGKIAFAIVAVACLAGGGLYFSPTTLVKLQQLISGKQAGVAAADKTASGDKAAGAPNNAKDDNAKGDNAKGGGPRSASIVSATATTADFPIRRYAIGFVSSPEVVNINARVSSQIVSIAVKDGQMVKAGDLLISLDDRALKAQLAKDQAQLAKDQAMLVSAQADLQRAKDLVAKQAGTQQTYDQALAAQKAAAATIDADKATIDADTVQLSYATISAPISGRLGAVNVSVGDLVTTSNGSSGSSTPLVTITQMDPLQVNFTLPESNLALLHKELANPTQGDVTLTKDGDPTAIGKGTLDFVDSSVDTASGTIATRASIPNPDLSLWPGQYVNVVLEAGTMPQMTSVPTVAVQPSQNGPFVYVVKPDNTVEMRPVQVALTEGQNSAISDGLKSGEKVVVEGQTRLKNGAAVHEGKAAAGSGDQASPKVAEADKAGGASQ</sequence>
<comment type="subcellular location">
    <subcellularLocation>
        <location evidence="1">Cell membrane</location>
    </subcellularLocation>
</comment>
<dbReference type="AlphaFoldDB" id="A0A090EH57"/>
<evidence type="ECO:0000259" key="10">
    <source>
        <dbReference type="Pfam" id="PF25989"/>
    </source>
</evidence>